<evidence type="ECO:0000256" key="5">
    <source>
        <dbReference type="ARBA" id="ARBA00022989"/>
    </source>
</evidence>
<dbReference type="InterPro" id="IPR050171">
    <property type="entry name" value="MFS_Transporters"/>
</dbReference>
<dbReference type="InterPro" id="IPR011701">
    <property type="entry name" value="MFS"/>
</dbReference>
<evidence type="ECO:0000256" key="2">
    <source>
        <dbReference type="ARBA" id="ARBA00022448"/>
    </source>
</evidence>
<protein>
    <submittedName>
        <fullName evidence="9">MFS transporter</fullName>
    </submittedName>
</protein>
<keyword evidence="3" id="KW-1003">Cell membrane</keyword>
<accession>A0ABP9PKD9</accession>
<feature type="transmembrane region" description="Helical" evidence="7">
    <location>
        <begin position="20"/>
        <end position="45"/>
    </location>
</feature>
<dbReference type="Proteomes" id="UP001500221">
    <property type="component" value="Unassembled WGS sequence"/>
</dbReference>
<evidence type="ECO:0000256" key="6">
    <source>
        <dbReference type="ARBA" id="ARBA00023136"/>
    </source>
</evidence>
<organism evidence="9 10">
    <name type="scientific">Nocardioides marinquilinus</name>
    <dbReference type="NCBI Taxonomy" id="1210400"/>
    <lineage>
        <taxon>Bacteria</taxon>
        <taxon>Bacillati</taxon>
        <taxon>Actinomycetota</taxon>
        <taxon>Actinomycetes</taxon>
        <taxon>Propionibacteriales</taxon>
        <taxon>Nocardioidaceae</taxon>
        <taxon>Nocardioides</taxon>
    </lineage>
</organism>
<feature type="transmembrane region" description="Helical" evidence="7">
    <location>
        <begin position="318"/>
        <end position="343"/>
    </location>
</feature>
<keyword evidence="10" id="KW-1185">Reference proteome</keyword>
<feature type="transmembrane region" description="Helical" evidence="7">
    <location>
        <begin position="355"/>
        <end position="377"/>
    </location>
</feature>
<keyword evidence="6 7" id="KW-0472">Membrane</keyword>
<feature type="domain" description="Major facilitator superfamily (MFS) profile" evidence="8">
    <location>
        <begin position="19"/>
        <end position="406"/>
    </location>
</feature>
<reference evidence="10" key="1">
    <citation type="journal article" date="2019" name="Int. J. Syst. Evol. Microbiol.">
        <title>The Global Catalogue of Microorganisms (GCM) 10K type strain sequencing project: providing services to taxonomists for standard genome sequencing and annotation.</title>
        <authorList>
            <consortium name="The Broad Institute Genomics Platform"/>
            <consortium name="The Broad Institute Genome Sequencing Center for Infectious Disease"/>
            <person name="Wu L."/>
            <person name="Ma J."/>
        </authorList>
    </citation>
    <scope>NUCLEOTIDE SEQUENCE [LARGE SCALE GENOMIC DNA]</scope>
    <source>
        <strain evidence="10">JCM 18459</strain>
    </source>
</reference>
<dbReference type="InterPro" id="IPR036259">
    <property type="entry name" value="MFS_trans_sf"/>
</dbReference>
<evidence type="ECO:0000256" key="7">
    <source>
        <dbReference type="SAM" id="Phobius"/>
    </source>
</evidence>
<dbReference type="SUPFAM" id="SSF103473">
    <property type="entry name" value="MFS general substrate transporter"/>
    <property type="match status" value="1"/>
</dbReference>
<keyword evidence="4 7" id="KW-0812">Transmembrane</keyword>
<dbReference type="PROSITE" id="PS50850">
    <property type="entry name" value="MFS"/>
    <property type="match status" value="1"/>
</dbReference>
<feature type="transmembrane region" description="Helical" evidence="7">
    <location>
        <begin position="51"/>
        <end position="74"/>
    </location>
</feature>
<gene>
    <name evidence="9" type="ORF">GCM10023340_19130</name>
</gene>
<keyword evidence="5 7" id="KW-1133">Transmembrane helix</keyword>
<feature type="transmembrane region" description="Helical" evidence="7">
    <location>
        <begin position="294"/>
        <end position="312"/>
    </location>
</feature>
<feature type="transmembrane region" description="Helical" evidence="7">
    <location>
        <begin position="86"/>
        <end position="104"/>
    </location>
</feature>
<feature type="transmembrane region" description="Helical" evidence="7">
    <location>
        <begin position="383"/>
        <end position="403"/>
    </location>
</feature>
<dbReference type="Pfam" id="PF07690">
    <property type="entry name" value="MFS_1"/>
    <property type="match status" value="1"/>
</dbReference>
<dbReference type="EMBL" id="BAABKG010000002">
    <property type="protein sequence ID" value="GAA5147158.1"/>
    <property type="molecule type" value="Genomic_DNA"/>
</dbReference>
<feature type="transmembrane region" description="Helical" evidence="7">
    <location>
        <begin position="228"/>
        <end position="250"/>
    </location>
</feature>
<dbReference type="PANTHER" id="PTHR23517:SF13">
    <property type="entry name" value="MAJOR FACILITATOR SUPERFAMILY MFS_1"/>
    <property type="match status" value="1"/>
</dbReference>
<dbReference type="PANTHER" id="PTHR23517">
    <property type="entry name" value="RESISTANCE PROTEIN MDTM, PUTATIVE-RELATED-RELATED"/>
    <property type="match status" value="1"/>
</dbReference>
<comment type="subcellular location">
    <subcellularLocation>
        <location evidence="1">Cell membrane</location>
        <topology evidence="1">Multi-pass membrane protein</topology>
    </subcellularLocation>
</comment>
<evidence type="ECO:0000313" key="9">
    <source>
        <dbReference type="EMBL" id="GAA5147158.1"/>
    </source>
</evidence>
<comment type="caution">
    <text evidence="9">The sequence shown here is derived from an EMBL/GenBank/DDBJ whole genome shotgun (WGS) entry which is preliminary data.</text>
</comment>
<feature type="transmembrane region" description="Helical" evidence="7">
    <location>
        <begin position="262"/>
        <end position="282"/>
    </location>
</feature>
<evidence type="ECO:0000256" key="4">
    <source>
        <dbReference type="ARBA" id="ARBA00022692"/>
    </source>
</evidence>
<evidence type="ECO:0000256" key="1">
    <source>
        <dbReference type="ARBA" id="ARBA00004651"/>
    </source>
</evidence>
<keyword evidence="2" id="KW-0813">Transport</keyword>
<feature type="transmembrane region" description="Helical" evidence="7">
    <location>
        <begin position="151"/>
        <end position="175"/>
    </location>
</feature>
<feature type="transmembrane region" description="Helical" evidence="7">
    <location>
        <begin position="181"/>
        <end position="199"/>
    </location>
</feature>
<feature type="transmembrane region" description="Helical" evidence="7">
    <location>
        <begin position="116"/>
        <end position="139"/>
    </location>
</feature>
<dbReference type="RefSeq" id="WP_345457511.1">
    <property type="nucleotide sequence ID" value="NZ_BAABKG010000002.1"/>
</dbReference>
<proteinExistence type="predicted"/>
<name>A0ABP9PKD9_9ACTN</name>
<dbReference type="Gene3D" id="1.20.1250.20">
    <property type="entry name" value="MFS general substrate transporter like domains"/>
    <property type="match status" value="1"/>
</dbReference>
<sequence length="406" mass="40604">MTAAAPTSAPTPTQRAHLRAFVGVGVAFLLVMSFMTVPTPLYALYAERDHFGAFTTTLVFAAYGAGVLVGLVLTGHVSDHVGRRPVALAVVAVEVLCAVGFALWQDTPALLALRFVTGLGVGALSATLTAHVAELWGVARPDDDGRLGSTVATTASLGGLALGPFVAALLALLPGPLVTPYLAYAVLMVALALVIWRAPETVPADARARSWRYRPQTVAVDPAIRGPFVGAALAALAGFAVMGFVTALTGRFLADVAGVTDVLAVGAVATAVVSGSALSQLATVRVSSAARLRAGAVAVALGCVTLAGSAALSSLPLYVVGGFVATGGVGLVFAASVATVAALAAPERRGETLAALFLAGYAGITIPVVGLGALLLVASTQTVQVVFALVAAVAVPAGIAVLLRRG</sequence>
<evidence type="ECO:0000259" key="8">
    <source>
        <dbReference type="PROSITE" id="PS50850"/>
    </source>
</evidence>
<evidence type="ECO:0000313" key="10">
    <source>
        <dbReference type="Proteomes" id="UP001500221"/>
    </source>
</evidence>
<dbReference type="InterPro" id="IPR020846">
    <property type="entry name" value="MFS_dom"/>
</dbReference>
<evidence type="ECO:0000256" key="3">
    <source>
        <dbReference type="ARBA" id="ARBA00022475"/>
    </source>
</evidence>